<dbReference type="CDD" id="cd09275">
    <property type="entry name" value="RNase_HI_RT_DIRS1"/>
    <property type="match status" value="1"/>
</dbReference>
<evidence type="ECO:0000313" key="5">
    <source>
        <dbReference type="Proteomes" id="UP001460270"/>
    </source>
</evidence>
<name>A0AAW0PLE2_9GOBI</name>
<dbReference type="InterPro" id="IPR043128">
    <property type="entry name" value="Rev_trsase/Diguanyl_cyclase"/>
</dbReference>
<dbReference type="PROSITE" id="PS50878">
    <property type="entry name" value="RT_POL"/>
    <property type="match status" value="1"/>
</dbReference>
<comment type="caution">
    <text evidence="4">The sequence shown here is derived from an EMBL/GenBank/DDBJ whole genome shotgun (WGS) entry which is preliminary data.</text>
</comment>
<evidence type="ECO:0000259" key="3">
    <source>
        <dbReference type="PROSITE" id="PS50878"/>
    </source>
</evidence>
<organism evidence="4 5">
    <name type="scientific">Mugilogobius chulae</name>
    <name type="common">yellowstripe goby</name>
    <dbReference type="NCBI Taxonomy" id="88201"/>
    <lineage>
        <taxon>Eukaryota</taxon>
        <taxon>Metazoa</taxon>
        <taxon>Chordata</taxon>
        <taxon>Craniata</taxon>
        <taxon>Vertebrata</taxon>
        <taxon>Euteleostomi</taxon>
        <taxon>Actinopterygii</taxon>
        <taxon>Neopterygii</taxon>
        <taxon>Teleostei</taxon>
        <taxon>Neoteleostei</taxon>
        <taxon>Acanthomorphata</taxon>
        <taxon>Gobiaria</taxon>
        <taxon>Gobiiformes</taxon>
        <taxon>Gobioidei</taxon>
        <taxon>Gobiidae</taxon>
        <taxon>Gobionellinae</taxon>
        <taxon>Mugilogobius</taxon>
    </lineage>
</organism>
<evidence type="ECO:0000256" key="1">
    <source>
        <dbReference type="ARBA" id="ARBA00010879"/>
    </source>
</evidence>
<dbReference type="PANTHER" id="PTHR33050:SF7">
    <property type="entry name" value="RIBONUCLEASE H"/>
    <property type="match status" value="1"/>
</dbReference>
<sequence>MDIDDWLLAAHSSQQLREHTELLLAHLTSLGFTINWEKSVLVPSQSAKFIGLRLNSVTYKAQLSVERIEAFSAYLATFRRGALLHYRTCHMMMASALVVIPLGRLYMRPFQKWVTAFHLDPARHEHKLVPVTAACVCTLSPWRCQGLLSAGVPMGTVIARKVITTDASLRGWGAMHEGRTGQHVLVRTDNTTVVAYINKQGGLRSHQLHALSHSQILWADSHLLSLRATHVPGIMNRGADLFSRGIPCYKDWMLHNEVVSQIWERFGRAEVDLFASQENAQCHLFFSLGLDAFAHECHVLLYAFPPLELITATLSWVRERRHSLLLVAPHWPPWMVEIFQILCSQPWSLPLRRDLVSQAGGEIFHAHPERLALWVWPLREEHQQLHALCAVRALRVYVDKTASFRENEQLFVSWAPPHRGKPLTKLCLTG</sequence>
<protein>
    <recommendedName>
        <fullName evidence="2">ribonuclease H</fullName>
        <ecNumber evidence="2">3.1.26.4</ecNumber>
    </recommendedName>
</protein>
<accession>A0AAW0PLE2</accession>
<dbReference type="InterPro" id="IPR052055">
    <property type="entry name" value="Hepadnavirus_pol/RT"/>
</dbReference>
<dbReference type="Proteomes" id="UP001460270">
    <property type="component" value="Unassembled WGS sequence"/>
</dbReference>
<reference evidence="5" key="1">
    <citation type="submission" date="2024-04" db="EMBL/GenBank/DDBJ databases">
        <title>Salinicola lusitanus LLJ914,a marine bacterium isolated from the Okinawa Trough.</title>
        <authorList>
            <person name="Li J."/>
        </authorList>
    </citation>
    <scope>NUCLEOTIDE SEQUENCE [LARGE SCALE GENOMIC DNA]</scope>
</reference>
<dbReference type="EC" id="3.1.26.4" evidence="2"/>
<dbReference type="PANTHER" id="PTHR33050">
    <property type="entry name" value="REVERSE TRANSCRIPTASE DOMAIN-CONTAINING PROTEIN"/>
    <property type="match status" value="1"/>
</dbReference>
<dbReference type="Gene3D" id="3.30.70.270">
    <property type="match status" value="1"/>
</dbReference>
<keyword evidence="5" id="KW-1185">Reference proteome</keyword>
<evidence type="ECO:0000256" key="2">
    <source>
        <dbReference type="ARBA" id="ARBA00012180"/>
    </source>
</evidence>
<dbReference type="SUPFAM" id="SSF56672">
    <property type="entry name" value="DNA/RNA polymerases"/>
    <property type="match status" value="1"/>
</dbReference>
<feature type="domain" description="Reverse transcriptase" evidence="3">
    <location>
        <begin position="1"/>
        <end position="54"/>
    </location>
</feature>
<dbReference type="GO" id="GO:0004523">
    <property type="term" value="F:RNA-DNA hybrid ribonuclease activity"/>
    <property type="evidence" value="ECO:0007669"/>
    <property type="project" value="UniProtKB-EC"/>
</dbReference>
<dbReference type="AlphaFoldDB" id="A0AAW0PLE2"/>
<comment type="similarity">
    <text evidence="1">Belongs to the beta type-B retroviral polymerase family. HERV class-II K(HML-2) pol subfamily.</text>
</comment>
<evidence type="ECO:0000313" key="4">
    <source>
        <dbReference type="EMBL" id="KAK7930355.1"/>
    </source>
</evidence>
<dbReference type="EMBL" id="JBBPFD010000004">
    <property type="protein sequence ID" value="KAK7930355.1"/>
    <property type="molecule type" value="Genomic_DNA"/>
</dbReference>
<gene>
    <name evidence="4" type="ORF">WMY93_006750</name>
</gene>
<dbReference type="InterPro" id="IPR000477">
    <property type="entry name" value="RT_dom"/>
</dbReference>
<dbReference type="InterPro" id="IPR043502">
    <property type="entry name" value="DNA/RNA_pol_sf"/>
</dbReference>
<proteinExistence type="inferred from homology"/>